<evidence type="ECO:0000313" key="5">
    <source>
        <dbReference type="EMBL" id="SZD72503.1"/>
    </source>
</evidence>
<dbReference type="PANTHER" id="PTHR43280">
    <property type="entry name" value="ARAC-FAMILY TRANSCRIPTIONAL REGULATOR"/>
    <property type="match status" value="1"/>
</dbReference>
<gene>
    <name evidence="5" type="primary">araC</name>
    <name evidence="5" type="ORF">SAMEA104719789_00952</name>
</gene>
<dbReference type="Proteomes" id="UP000262142">
    <property type="component" value="Unassembled WGS sequence"/>
</dbReference>
<name>A0A383U0H3_9FLAO</name>
<dbReference type="SUPFAM" id="SSF46689">
    <property type="entry name" value="Homeodomain-like"/>
    <property type="match status" value="1"/>
</dbReference>
<reference evidence="5 6" key="1">
    <citation type="submission" date="2018-09" db="EMBL/GenBank/DDBJ databases">
        <authorList>
            <consortium name="Pathogen Informatics"/>
        </authorList>
    </citation>
    <scope>NUCLEOTIDE SEQUENCE [LARGE SCALE GENOMIC DNA]</scope>
    <source>
        <strain evidence="5 6">OH-22767</strain>
    </source>
</reference>
<dbReference type="InterPro" id="IPR018060">
    <property type="entry name" value="HTH_AraC"/>
</dbReference>
<dbReference type="GO" id="GO:0043565">
    <property type="term" value="F:sequence-specific DNA binding"/>
    <property type="evidence" value="ECO:0007669"/>
    <property type="project" value="InterPro"/>
</dbReference>
<dbReference type="OrthoDB" id="2666928at2"/>
<dbReference type="Pfam" id="PF12833">
    <property type="entry name" value="HTH_18"/>
    <property type="match status" value="1"/>
</dbReference>
<accession>A0A383U0H3</accession>
<dbReference type="PRINTS" id="PR00032">
    <property type="entry name" value="HTHARAC"/>
</dbReference>
<dbReference type="EMBL" id="UNSC01000003">
    <property type="protein sequence ID" value="SZD72503.1"/>
    <property type="molecule type" value="Genomic_DNA"/>
</dbReference>
<dbReference type="Gene3D" id="1.10.10.60">
    <property type="entry name" value="Homeodomain-like"/>
    <property type="match status" value="1"/>
</dbReference>
<dbReference type="InterPro" id="IPR009057">
    <property type="entry name" value="Homeodomain-like_sf"/>
</dbReference>
<dbReference type="InterPro" id="IPR020449">
    <property type="entry name" value="Tscrpt_reg_AraC-type_HTH"/>
</dbReference>
<dbReference type="SMART" id="SM00342">
    <property type="entry name" value="HTH_ARAC"/>
    <property type="match status" value="1"/>
</dbReference>
<dbReference type="GO" id="GO:0003700">
    <property type="term" value="F:DNA-binding transcription factor activity"/>
    <property type="evidence" value="ECO:0007669"/>
    <property type="project" value="InterPro"/>
</dbReference>
<dbReference type="RefSeq" id="WP_119059276.1">
    <property type="nucleotide sequence ID" value="NZ_UNSC01000003.1"/>
</dbReference>
<feature type="domain" description="HTH araC/xylS-type" evidence="4">
    <location>
        <begin position="165"/>
        <end position="263"/>
    </location>
</feature>
<keyword evidence="1" id="KW-0805">Transcription regulation</keyword>
<evidence type="ECO:0000259" key="4">
    <source>
        <dbReference type="PROSITE" id="PS01124"/>
    </source>
</evidence>
<proteinExistence type="predicted"/>
<evidence type="ECO:0000256" key="3">
    <source>
        <dbReference type="ARBA" id="ARBA00023163"/>
    </source>
</evidence>
<evidence type="ECO:0000256" key="2">
    <source>
        <dbReference type="ARBA" id="ARBA00023125"/>
    </source>
</evidence>
<dbReference type="PANTHER" id="PTHR43280:SF32">
    <property type="entry name" value="TRANSCRIPTIONAL REGULATORY PROTEIN"/>
    <property type="match status" value="1"/>
</dbReference>
<protein>
    <submittedName>
        <fullName evidence="5">Arabinose operon regulatory protein</fullName>
    </submittedName>
</protein>
<evidence type="ECO:0000256" key="1">
    <source>
        <dbReference type="ARBA" id="ARBA00023015"/>
    </source>
</evidence>
<dbReference type="PROSITE" id="PS01124">
    <property type="entry name" value="HTH_ARAC_FAMILY_2"/>
    <property type="match status" value="1"/>
</dbReference>
<keyword evidence="2" id="KW-0238">DNA-binding</keyword>
<keyword evidence="6" id="KW-1185">Reference proteome</keyword>
<dbReference type="AlphaFoldDB" id="A0A383U0H3"/>
<keyword evidence="3" id="KW-0804">Transcription</keyword>
<organism evidence="5 6">
    <name type="scientific">Candidatus Ornithobacterium hominis</name>
    <dbReference type="NCBI Taxonomy" id="2497989"/>
    <lineage>
        <taxon>Bacteria</taxon>
        <taxon>Pseudomonadati</taxon>
        <taxon>Bacteroidota</taxon>
        <taxon>Flavobacteriia</taxon>
        <taxon>Flavobacteriales</taxon>
        <taxon>Weeksellaceae</taxon>
        <taxon>Ornithobacterium</taxon>
    </lineage>
</organism>
<evidence type="ECO:0000313" key="6">
    <source>
        <dbReference type="Proteomes" id="UP000262142"/>
    </source>
</evidence>
<sequence>MIKIEENINLSKHKKWHEPYYLIFLTNAKASVSINFSSFDIPANSLLFLSPYQLLSWENWENQPVFCLKFHGDFYCIEYHKKEVACNGLLFNNIYFQAFVPMENQFFSEIQNIVKKMKNYVDAQDEFSLSILRTYLQLILAIASKEKSELMKKIEPKIKENQELKDFQKLLEKEFIENRSVSFYAEKFGLNASSFSKKIKNLYGISPSVLIRERVVLEAKKMLHLTQNPIKKIALDLSFSDEFYFSRYFKKEVGVSPQQFRDKVGISIVAKKSM</sequence>